<dbReference type="PANTHER" id="PTHR43798">
    <property type="entry name" value="MONOACYLGLYCEROL LIPASE"/>
    <property type="match status" value="1"/>
</dbReference>
<evidence type="ECO:0000313" key="3">
    <source>
        <dbReference type="Proteomes" id="UP000320582"/>
    </source>
</evidence>
<gene>
    <name evidence="2" type="ORF">BD293_2846</name>
</gene>
<dbReference type="AlphaFoldDB" id="A0A543KGH0"/>
<dbReference type="SUPFAM" id="SSF53474">
    <property type="entry name" value="alpha/beta-Hydrolases"/>
    <property type="match status" value="1"/>
</dbReference>
<dbReference type="Pfam" id="PF12697">
    <property type="entry name" value="Abhydrolase_6"/>
    <property type="match status" value="1"/>
</dbReference>
<dbReference type="InterPro" id="IPR000073">
    <property type="entry name" value="AB_hydrolase_1"/>
</dbReference>
<organism evidence="2 3">
    <name type="scientific">Roseinatronobacter monicus</name>
    <dbReference type="NCBI Taxonomy" id="393481"/>
    <lineage>
        <taxon>Bacteria</taxon>
        <taxon>Pseudomonadati</taxon>
        <taxon>Pseudomonadota</taxon>
        <taxon>Alphaproteobacteria</taxon>
        <taxon>Rhodobacterales</taxon>
        <taxon>Paracoccaceae</taxon>
        <taxon>Roseinatronobacter</taxon>
    </lineage>
</organism>
<evidence type="ECO:0000259" key="1">
    <source>
        <dbReference type="Pfam" id="PF12697"/>
    </source>
</evidence>
<feature type="domain" description="AB hydrolase-1" evidence="1">
    <location>
        <begin position="14"/>
        <end position="242"/>
    </location>
</feature>
<dbReference type="InterPro" id="IPR050266">
    <property type="entry name" value="AB_hydrolase_sf"/>
</dbReference>
<evidence type="ECO:0000313" key="2">
    <source>
        <dbReference type="EMBL" id="TQM94179.1"/>
    </source>
</evidence>
<accession>A0A543KGH0</accession>
<dbReference type="RefSeq" id="WP_142082621.1">
    <property type="nucleotide sequence ID" value="NZ_VFPT01000001.1"/>
</dbReference>
<dbReference type="Proteomes" id="UP000320582">
    <property type="component" value="Unassembled WGS sequence"/>
</dbReference>
<dbReference type="PRINTS" id="PR00111">
    <property type="entry name" value="ABHYDROLASE"/>
</dbReference>
<dbReference type="EMBL" id="VFPT01000001">
    <property type="protein sequence ID" value="TQM94179.1"/>
    <property type="molecule type" value="Genomic_DNA"/>
</dbReference>
<sequence length="251" mass="26893">MALPYLRAGSGKPLVLVHGYLGGSAQWQGQLAAFAQTHDVIAPDLPGFGQATALPGPARIEDFASAVMQCIDGLAVGSFALLGHSMGGMIAQEIAAQSRDRIDALVLYGTGPLGLMPDRFEPIETSLARLEAEGVPKTADRISATWFRDGAAATGYTKTRDIARLAHPQAARHALLAMRDWDGREALTGFDMPCRILWGDQDRSYRWPQVHALWNGAPGAELAVIPGASHAAHMEKPDLFNALVQDFLRSA</sequence>
<name>A0A543KGH0_9RHOB</name>
<dbReference type="Gene3D" id="3.40.50.1820">
    <property type="entry name" value="alpha/beta hydrolase"/>
    <property type="match status" value="1"/>
</dbReference>
<comment type="caution">
    <text evidence="2">The sequence shown here is derived from an EMBL/GenBank/DDBJ whole genome shotgun (WGS) entry which is preliminary data.</text>
</comment>
<protein>
    <submittedName>
        <fullName evidence="2">Pimeloyl-ACP methyl ester carboxylesterase</fullName>
    </submittedName>
</protein>
<reference evidence="2 3" key="1">
    <citation type="submission" date="2019-06" db="EMBL/GenBank/DDBJ databases">
        <title>Genomic Encyclopedia of Archaeal and Bacterial Type Strains, Phase II (KMG-II): from individual species to whole genera.</title>
        <authorList>
            <person name="Goeker M."/>
        </authorList>
    </citation>
    <scope>NUCLEOTIDE SEQUENCE [LARGE SCALE GENOMIC DNA]</scope>
    <source>
        <strain evidence="2 3">DSM 18423</strain>
    </source>
</reference>
<keyword evidence="3" id="KW-1185">Reference proteome</keyword>
<dbReference type="InterPro" id="IPR029058">
    <property type="entry name" value="AB_hydrolase_fold"/>
</dbReference>
<dbReference type="OrthoDB" id="9804723at2"/>
<proteinExistence type="predicted"/>